<evidence type="ECO:0000256" key="3">
    <source>
        <dbReference type="ARBA" id="ARBA00022475"/>
    </source>
</evidence>
<evidence type="ECO:0000256" key="4">
    <source>
        <dbReference type="ARBA" id="ARBA00022692"/>
    </source>
</evidence>
<dbReference type="PANTHER" id="PTHR37937">
    <property type="entry name" value="CONJUGATIVE TRANSFER: DNA TRANSPORT"/>
    <property type="match status" value="1"/>
</dbReference>
<keyword evidence="8" id="KW-1185">Reference proteome</keyword>
<evidence type="ECO:0000313" key="7">
    <source>
        <dbReference type="EMBL" id="MCL6657079.1"/>
    </source>
</evidence>
<reference evidence="7 8" key="1">
    <citation type="submission" date="2022-03" db="EMBL/GenBank/DDBJ databases">
        <title>Taxonomic description of new species and reclassification of some bacterial strains.</title>
        <authorList>
            <person name="Ndongo S."/>
        </authorList>
    </citation>
    <scope>NUCLEOTIDE SEQUENCE [LARGE SCALE GENOMIC DNA]</scope>
    <source>
        <strain evidence="7 8">Marseille-P6666</strain>
    </source>
</reference>
<accession>A0ABT0R831</accession>
<organism evidence="7 8">
    <name type="scientific">Akkermansia massiliensis</name>
    <dbReference type="NCBI Taxonomy" id="2927224"/>
    <lineage>
        <taxon>Bacteria</taxon>
        <taxon>Pseudomonadati</taxon>
        <taxon>Verrucomicrobiota</taxon>
        <taxon>Verrucomicrobiia</taxon>
        <taxon>Verrucomicrobiales</taxon>
        <taxon>Akkermansiaceae</taxon>
        <taxon>Akkermansia</taxon>
    </lineage>
</organism>
<dbReference type="InterPro" id="IPR003688">
    <property type="entry name" value="TraG/VirD4"/>
</dbReference>
<dbReference type="RefSeq" id="WP_102727994.1">
    <property type="nucleotide sequence ID" value="NZ_CP072027.1"/>
</dbReference>
<comment type="subcellular location">
    <subcellularLocation>
        <location evidence="1">Cell membrane</location>
        <topology evidence="1">Multi-pass membrane protein</topology>
    </subcellularLocation>
</comment>
<dbReference type="EMBL" id="JAMGSI010000001">
    <property type="protein sequence ID" value="MCL6657079.1"/>
    <property type="molecule type" value="Genomic_DNA"/>
</dbReference>
<keyword evidence="5" id="KW-1133">Transmembrane helix</keyword>
<comment type="caution">
    <text evidence="7">The sequence shown here is derived from an EMBL/GenBank/DDBJ whole genome shotgun (WGS) entry which is preliminary data.</text>
</comment>
<comment type="similarity">
    <text evidence="2">Belongs to the VirD4/TraG family.</text>
</comment>
<dbReference type="GeneID" id="84023618"/>
<keyword evidence="3" id="KW-1003">Cell membrane</keyword>
<evidence type="ECO:0000256" key="6">
    <source>
        <dbReference type="ARBA" id="ARBA00023136"/>
    </source>
</evidence>
<sequence>MANKNTDCYGSARWANAHDLAEEGLFTFPNFQHSPDCFINSRIRRDFVEREPANRCMVLGRLVNPEKLVSGIRQGYEASMGSLMSGLFSLISNGHENQLLGWSGDGHIITVAPTRSGKGVGLVVPNLLHYPGSVLVIDPKGENYAITADFRRKMFRQEIICLDPFHVMTEETDSINPLDSLVDYRKPTSTYLTQNPELGDIAANIADAIIVRDAGAKDPHWDDKARTLLRGLILAVICGKGPHRLRHLSEVRELLAQPFHVIGNFILDSMCQDTVAVGGLLSRAGNEILSTGNEELKSIISNALKHTEFLDSGLACKSLGDMNDGGIGTYDLADLKNIGGVSIYMIIPPQHLVRYSRLIRLWVTMAMSAMTRCSRKPVDGCSVLFMLDEMAQLGSLPMMKQAVSLLAGYGMSIWMVWQDLSQLKALYEHDWPTFLANAKIQQFFGINDHETAKYISEMLGAATITSKSVSHSQSGKFTEFVKNKSESESFSEITRNLLNPDEVRRLNREAVLTFVQGIPPILAERLTYYSDHMFSGKASSNPYFSNNFTRK</sequence>
<evidence type="ECO:0000313" key="8">
    <source>
        <dbReference type="Proteomes" id="UP001202031"/>
    </source>
</evidence>
<name>A0ABT0R831_9BACT</name>
<evidence type="ECO:0000256" key="2">
    <source>
        <dbReference type="ARBA" id="ARBA00008806"/>
    </source>
</evidence>
<keyword evidence="6" id="KW-0472">Membrane</keyword>
<protein>
    <submittedName>
        <fullName evidence="7">Type IV secretory system conjugative DNA transfer family protein</fullName>
    </submittedName>
</protein>
<proteinExistence type="inferred from homology"/>
<dbReference type="InterPro" id="IPR051539">
    <property type="entry name" value="T4SS-coupling_protein"/>
</dbReference>
<evidence type="ECO:0000256" key="1">
    <source>
        <dbReference type="ARBA" id="ARBA00004651"/>
    </source>
</evidence>
<keyword evidence="4" id="KW-0812">Transmembrane</keyword>
<gene>
    <name evidence="7" type="ORF">M8N44_07075</name>
</gene>
<dbReference type="PANTHER" id="PTHR37937:SF1">
    <property type="entry name" value="CONJUGATIVE TRANSFER: DNA TRANSPORT"/>
    <property type="match status" value="1"/>
</dbReference>
<dbReference type="CDD" id="cd01127">
    <property type="entry name" value="TrwB_TraG_TraD_VirD4"/>
    <property type="match status" value="2"/>
</dbReference>
<dbReference type="Proteomes" id="UP001202031">
    <property type="component" value="Unassembled WGS sequence"/>
</dbReference>
<evidence type="ECO:0000256" key="5">
    <source>
        <dbReference type="ARBA" id="ARBA00022989"/>
    </source>
</evidence>
<dbReference type="Gene3D" id="3.40.50.300">
    <property type="entry name" value="P-loop containing nucleotide triphosphate hydrolases"/>
    <property type="match status" value="1"/>
</dbReference>
<dbReference type="InterPro" id="IPR027417">
    <property type="entry name" value="P-loop_NTPase"/>
</dbReference>
<dbReference type="SUPFAM" id="SSF52540">
    <property type="entry name" value="P-loop containing nucleoside triphosphate hydrolases"/>
    <property type="match status" value="1"/>
</dbReference>
<dbReference type="Pfam" id="PF02534">
    <property type="entry name" value="T4SS-DNA_transf"/>
    <property type="match status" value="1"/>
</dbReference>